<comment type="caution">
    <text evidence="4">The sequence shown here is derived from an EMBL/GenBank/DDBJ whole genome shotgun (WGS) entry which is preliminary data.</text>
</comment>
<evidence type="ECO:0000313" key="4">
    <source>
        <dbReference type="EMBL" id="KAE9993850.1"/>
    </source>
</evidence>
<evidence type="ECO:0000256" key="3">
    <source>
        <dbReference type="SAM" id="MobiDB-lite"/>
    </source>
</evidence>
<keyword evidence="2" id="KW-0539">Nucleus</keyword>
<sequence>MHGNEYKSDENFSVYSGSSIQRWRRKTNHVVVPNEYDALFQIISTPSSAYQQQVKMTNPALPILGSTLLNLANEKSQSRKRKRVGASFDPIDTALKGGLDYGRISCISGDKSQGKTTIAIHCLITHLLSSPTSQAAVIDTTGTFDLLRLHEVIVTRVKSNILTKRARQIGDLQPEMSPPPPPTEDADKTAEKALERVKILRVFDFVGVVEALGELSEELQDVRPTEENTETQPKSKPLPQRNQRTQIADSDEEEEEDSEEDMLFASPLPVPKPTSPPQAPPNTLDKIGIIIIDNITQPLHPILKINYTRAQSLLITFLTSLRHLTTTHNLATLLLNTATAPKSFHTYHSNTIAPQGTFVPDPLSASPTFSDQVSIFAGTNVRPALGKTFVYQLDLHLLVSSVPKRRRDAEIIVGGKSGKGEVVGVIEVLGDRGDERVGIWSVFRIGEDGNLKGA</sequence>
<dbReference type="InterPro" id="IPR027417">
    <property type="entry name" value="P-loop_NTPase"/>
</dbReference>
<accession>A0A8H3ZBW2</accession>
<dbReference type="EMBL" id="WNWR01000019">
    <property type="protein sequence ID" value="KAE9993850.1"/>
    <property type="molecule type" value="Genomic_DNA"/>
</dbReference>
<organism evidence="4 5">
    <name type="scientific">Venturia inaequalis</name>
    <name type="common">Apple scab fungus</name>
    <dbReference type="NCBI Taxonomy" id="5025"/>
    <lineage>
        <taxon>Eukaryota</taxon>
        <taxon>Fungi</taxon>
        <taxon>Dikarya</taxon>
        <taxon>Ascomycota</taxon>
        <taxon>Pezizomycotina</taxon>
        <taxon>Dothideomycetes</taxon>
        <taxon>Pleosporomycetidae</taxon>
        <taxon>Venturiales</taxon>
        <taxon>Venturiaceae</taxon>
        <taxon>Venturia</taxon>
    </lineage>
</organism>
<name>A0A8H3ZBW2_VENIN</name>
<evidence type="ECO:0000256" key="2">
    <source>
        <dbReference type="ARBA" id="ARBA00023242"/>
    </source>
</evidence>
<dbReference type="AlphaFoldDB" id="A0A8H3ZBW2"/>
<dbReference type="GO" id="GO:0005815">
    <property type="term" value="C:microtubule organizing center"/>
    <property type="evidence" value="ECO:0007669"/>
    <property type="project" value="TreeGrafter"/>
</dbReference>
<dbReference type="GO" id="GO:0008094">
    <property type="term" value="F:ATP-dependent activity, acting on DNA"/>
    <property type="evidence" value="ECO:0007669"/>
    <property type="project" value="TreeGrafter"/>
</dbReference>
<feature type="region of interest" description="Disordered" evidence="3">
    <location>
        <begin position="219"/>
        <end position="281"/>
    </location>
</feature>
<dbReference type="GO" id="GO:0000400">
    <property type="term" value="F:four-way junction DNA binding"/>
    <property type="evidence" value="ECO:0007669"/>
    <property type="project" value="TreeGrafter"/>
</dbReference>
<proteinExistence type="predicted"/>
<dbReference type="GO" id="GO:0000723">
    <property type="term" value="P:telomere maintenance"/>
    <property type="evidence" value="ECO:0007669"/>
    <property type="project" value="TreeGrafter"/>
</dbReference>
<evidence type="ECO:0000256" key="1">
    <source>
        <dbReference type="ARBA" id="ARBA00004123"/>
    </source>
</evidence>
<dbReference type="InterPro" id="IPR051988">
    <property type="entry name" value="HRR_RAD51_Paralog"/>
</dbReference>
<gene>
    <name evidence="4" type="ORF">EG327_002757</name>
</gene>
<keyword evidence="5" id="KW-1185">Reference proteome</keyword>
<dbReference type="Proteomes" id="UP000490939">
    <property type="component" value="Unassembled WGS sequence"/>
</dbReference>
<comment type="subcellular location">
    <subcellularLocation>
        <location evidence="1">Nucleus</location>
    </subcellularLocation>
</comment>
<feature type="compositionally biased region" description="Pro residues" evidence="3">
    <location>
        <begin position="268"/>
        <end position="280"/>
    </location>
</feature>
<dbReference type="GO" id="GO:0000724">
    <property type="term" value="P:double-strand break repair via homologous recombination"/>
    <property type="evidence" value="ECO:0007669"/>
    <property type="project" value="TreeGrafter"/>
</dbReference>
<dbReference type="PANTHER" id="PTHR46457">
    <property type="entry name" value="DNA REPAIR PROTEIN RAD51 HOMOLOG 4"/>
    <property type="match status" value="1"/>
</dbReference>
<evidence type="ECO:0008006" key="6">
    <source>
        <dbReference type="Google" id="ProtNLM"/>
    </source>
</evidence>
<dbReference type="GO" id="GO:0003697">
    <property type="term" value="F:single-stranded DNA binding"/>
    <property type="evidence" value="ECO:0007669"/>
    <property type="project" value="TreeGrafter"/>
</dbReference>
<feature type="compositionally biased region" description="Acidic residues" evidence="3">
    <location>
        <begin position="249"/>
        <end position="262"/>
    </location>
</feature>
<dbReference type="GO" id="GO:0005657">
    <property type="term" value="C:replication fork"/>
    <property type="evidence" value="ECO:0007669"/>
    <property type="project" value="TreeGrafter"/>
</dbReference>
<dbReference type="GO" id="GO:0033063">
    <property type="term" value="C:Rad51B-Rad51C-Rad51D-XRCC2 complex"/>
    <property type="evidence" value="ECO:0007669"/>
    <property type="project" value="TreeGrafter"/>
</dbReference>
<dbReference type="GO" id="GO:0007131">
    <property type="term" value="P:reciprocal meiotic recombination"/>
    <property type="evidence" value="ECO:0007669"/>
    <property type="project" value="TreeGrafter"/>
</dbReference>
<reference evidence="4 5" key="1">
    <citation type="submission" date="2019-07" db="EMBL/GenBank/DDBJ databases">
        <title>Venturia inaequalis Genome Resource.</title>
        <authorList>
            <person name="Lichtner F.J."/>
        </authorList>
    </citation>
    <scope>NUCLEOTIDE SEQUENCE [LARGE SCALE GENOMIC DNA]</scope>
    <source>
        <strain evidence="4 5">DMI_063113</strain>
    </source>
</reference>
<dbReference type="SUPFAM" id="SSF52540">
    <property type="entry name" value="P-loop containing nucleoside triphosphate hydrolases"/>
    <property type="match status" value="1"/>
</dbReference>
<dbReference type="PANTHER" id="PTHR46457:SF1">
    <property type="entry name" value="DNA REPAIR PROTEIN RAD51 HOMOLOG 4"/>
    <property type="match status" value="1"/>
</dbReference>
<evidence type="ECO:0000313" key="5">
    <source>
        <dbReference type="Proteomes" id="UP000490939"/>
    </source>
</evidence>
<protein>
    <recommendedName>
        <fullName evidence="6">DNA recombination and repair protein Rad51-like C-terminal domain-containing protein</fullName>
    </recommendedName>
</protein>
<feature type="region of interest" description="Disordered" evidence="3">
    <location>
        <begin position="168"/>
        <end position="189"/>
    </location>
</feature>
<feature type="compositionally biased region" description="Polar residues" evidence="3">
    <location>
        <begin position="230"/>
        <end position="248"/>
    </location>
</feature>
<dbReference type="Gene3D" id="3.40.50.300">
    <property type="entry name" value="P-loop containing nucleotide triphosphate hydrolases"/>
    <property type="match status" value="1"/>
</dbReference>
<dbReference type="GO" id="GO:0042148">
    <property type="term" value="P:DNA strand invasion"/>
    <property type="evidence" value="ECO:0007669"/>
    <property type="project" value="TreeGrafter"/>
</dbReference>